<feature type="coiled-coil region" evidence="1">
    <location>
        <begin position="120"/>
        <end position="148"/>
    </location>
</feature>
<reference evidence="3 4" key="1">
    <citation type="journal article" date="2024" name="J Genomics">
        <title>Draft genome sequencing and assembly of Favolaschia claudopus CIRM-BRFM 2984 isolated from oak limbs.</title>
        <authorList>
            <person name="Navarro D."/>
            <person name="Drula E."/>
            <person name="Chaduli D."/>
            <person name="Cazenave R."/>
            <person name="Ahrendt S."/>
            <person name="Wang J."/>
            <person name="Lipzen A."/>
            <person name="Daum C."/>
            <person name="Barry K."/>
            <person name="Grigoriev I.V."/>
            <person name="Favel A."/>
            <person name="Rosso M.N."/>
            <person name="Martin F."/>
        </authorList>
    </citation>
    <scope>NUCLEOTIDE SEQUENCE [LARGE SCALE GENOMIC DNA]</scope>
    <source>
        <strain evidence="3 4">CIRM-BRFM 2984</strain>
    </source>
</reference>
<feature type="region of interest" description="Disordered" evidence="2">
    <location>
        <begin position="1"/>
        <end position="22"/>
    </location>
</feature>
<keyword evidence="1" id="KW-0175">Coiled coil</keyword>
<evidence type="ECO:0000256" key="2">
    <source>
        <dbReference type="SAM" id="MobiDB-lite"/>
    </source>
</evidence>
<dbReference type="AlphaFoldDB" id="A0AAW0D0R9"/>
<organism evidence="3 4">
    <name type="scientific">Favolaschia claudopus</name>
    <dbReference type="NCBI Taxonomy" id="2862362"/>
    <lineage>
        <taxon>Eukaryota</taxon>
        <taxon>Fungi</taxon>
        <taxon>Dikarya</taxon>
        <taxon>Basidiomycota</taxon>
        <taxon>Agaricomycotina</taxon>
        <taxon>Agaricomycetes</taxon>
        <taxon>Agaricomycetidae</taxon>
        <taxon>Agaricales</taxon>
        <taxon>Marasmiineae</taxon>
        <taxon>Mycenaceae</taxon>
        <taxon>Favolaschia</taxon>
    </lineage>
</organism>
<sequence>MREWLHHYNPSQPPPPPRPADHYEAKRAALYARLRKKQAQRLADAALAPSTPSPIRSSEYYARKRAQLYARLAEKHAHRLRIADLNARRHRAIVTSARQWPRARSHPQHPENIAWQLARRRELDARIAEETARRVAEEQERCAAVEARGAHLVALRHANRRNASTHRL</sequence>
<keyword evidence="4" id="KW-1185">Reference proteome</keyword>
<dbReference type="EMBL" id="JAWWNJ010000011">
    <property type="protein sequence ID" value="KAK7044985.1"/>
    <property type="molecule type" value="Genomic_DNA"/>
</dbReference>
<proteinExistence type="predicted"/>
<name>A0AAW0D0R9_9AGAR</name>
<gene>
    <name evidence="3" type="ORF">R3P38DRAFT_3177210</name>
</gene>
<evidence type="ECO:0000313" key="4">
    <source>
        <dbReference type="Proteomes" id="UP001362999"/>
    </source>
</evidence>
<evidence type="ECO:0000313" key="3">
    <source>
        <dbReference type="EMBL" id="KAK7044985.1"/>
    </source>
</evidence>
<dbReference type="Proteomes" id="UP001362999">
    <property type="component" value="Unassembled WGS sequence"/>
</dbReference>
<protein>
    <submittedName>
        <fullName evidence="3">Uncharacterized protein</fullName>
    </submittedName>
</protein>
<accession>A0AAW0D0R9</accession>
<evidence type="ECO:0000256" key="1">
    <source>
        <dbReference type="SAM" id="Coils"/>
    </source>
</evidence>
<comment type="caution">
    <text evidence="3">The sequence shown here is derived from an EMBL/GenBank/DDBJ whole genome shotgun (WGS) entry which is preliminary data.</text>
</comment>